<dbReference type="GO" id="GO:0008320">
    <property type="term" value="F:protein transmembrane transporter activity"/>
    <property type="evidence" value="ECO:0007669"/>
    <property type="project" value="UniProtKB-UniRule"/>
</dbReference>
<dbReference type="HAMAP" id="MF_00236">
    <property type="entry name" value="TatA_E"/>
    <property type="match status" value="1"/>
</dbReference>
<keyword evidence="4 9" id="KW-0812">Transmembrane</keyword>
<evidence type="ECO:0000256" key="8">
    <source>
        <dbReference type="ARBA" id="ARBA00023136"/>
    </source>
</evidence>
<keyword evidence="7 9" id="KW-0811">Translocation</keyword>
<evidence type="ECO:0000256" key="4">
    <source>
        <dbReference type="ARBA" id="ARBA00022692"/>
    </source>
</evidence>
<accession>A0A1U7EYF3</accession>
<comment type="similarity">
    <text evidence="9">Belongs to the TatA/E family.</text>
</comment>
<evidence type="ECO:0000256" key="2">
    <source>
        <dbReference type="ARBA" id="ARBA00022448"/>
    </source>
</evidence>
<name>A0A1U7EYF3_NATPD</name>
<dbReference type="GeneID" id="3703226"/>
<evidence type="ECO:0000313" key="12">
    <source>
        <dbReference type="Proteomes" id="UP000002698"/>
    </source>
</evidence>
<comment type="subunit">
    <text evidence="9">Forms a complex with TatC.</text>
</comment>
<dbReference type="EMBL" id="CR936257">
    <property type="protein sequence ID" value="CAI50266.1"/>
    <property type="molecule type" value="Genomic_DNA"/>
</dbReference>
<dbReference type="eggNOG" id="arCOG02694">
    <property type="taxonomic scope" value="Archaea"/>
</dbReference>
<dbReference type="STRING" id="348780.NP_4350A"/>
<evidence type="ECO:0000256" key="5">
    <source>
        <dbReference type="ARBA" id="ARBA00022927"/>
    </source>
</evidence>
<sequence>MTTLLFIGGLGPMEIALIAGVLVLLFGASKLPELARSMGTATGEFQKGREEVEQELQEMRDGESTTGDETVDDDEADIKSASDAASEPDVETEPETESETEPETDPDGSSA</sequence>
<dbReference type="InterPro" id="IPR003369">
    <property type="entry name" value="TatA/B/E"/>
</dbReference>
<evidence type="ECO:0000256" key="1">
    <source>
        <dbReference type="ARBA" id="ARBA00004162"/>
    </source>
</evidence>
<organism evidence="11 12">
    <name type="scientific">Natronomonas pharaonis (strain ATCC 35678 / DSM 2160 / CIP 103997 / JCM 8858 / NBRC 14720 / NCIMB 2260 / Gabara)</name>
    <name type="common">Halobacterium pharaonis</name>
    <dbReference type="NCBI Taxonomy" id="348780"/>
    <lineage>
        <taxon>Archaea</taxon>
        <taxon>Methanobacteriati</taxon>
        <taxon>Methanobacteriota</taxon>
        <taxon>Stenosarchaea group</taxon>
        <taxon>Halobacteria</taxon>
        <taxon>Halobacteriales</taxon>
        <taxon>Natronomonadaceae</taxon>
        <taxon>Natronomonas</taxon>
    </lineage>
</organism>
<dbReference type="RefSeq" id="WP_011323882.1">
    <property type="nucleotide sequence ID" value="NC_007426.1"/>
</dbReference>
<gene>
    <name evidence="11" type="primary">tatA2</name>
    <name evidence="9" type="synonym">tatA</name>
    <name evidence="11" type="ordered locus">NP_4350A</name>
</gene>
<keyword evidence="8 9" id="KW-0472">Membrane</keyword>
<keyword evidence="2 9" id="KW-0813">Transport</keyword>
<dbReference type="GO" id="GO:0043953">
    <property type="term" value="P:protein transport by the Tat complex"/>
    <property type="evidence" value="ECO:0007669"/>
    <property type="project" value="UniProtKB-UniRule"/>
</dbReference>
<keyword evidence="12" id="KW-1185">Reference proteome</keyword>
<dbReference type="AlphaFoldDB" id="A0A1U7EYF3"/>
<proteinExistence type="inferred from homology"/>
<dbReference type="NCBIfam" id="TIGR01411">
    <property type="entry name" value="tatAE"/>
    <property type="match status" value="1"/>
</dbReference>
<dbReference type="InterPro" id="IPR006312">
    <property type="entry name" value="TatA/E"/>
</dbReference>
<evidence type="ECO:0000256" key="7">
    <source>
        <dbReference type="ARBA" id="ARBA00023010"/>
    </source>
</evidence>
<evidence type="ECO:0000256" key="6">
    <source>
        <dbReference type="ARBA" id="ARBA00022989"/>
    </source>
</evidence>
<dbReference type="Gene3D" id="1.20.5.3310">
    <property type="match status" value="1"/>
</dbReference>
<feature type="compositionally biased region" description="Acidic residues" evidence="10">
    <location>
        <begin position="86"/>
        <end position="111"/>
    </location>
</feature>
<comment type="subcellular location">
    <subcellularLocation>
        <location evidence="1 9">Cell membrane</location>
        <topology evidence="1 9">Single-pass membrane protein</topology>
    </subcellularLocation>
</comment>
<comment type="function">
    <text evidence="9">Part of the twin-arginine translocation (Tat) system that transports large folded proteins containing a characteristic twin-arginine motif in their signal peptide across membranes. TatA could form the protein-conducting channel of the Tat system.</text>
</comment>
<evidence type="ECO:0000256" key="10">
    <source>
        <dbReference type="SAM" id="MobiDB-lite"/>
    </source>
</evidence>
<dbReference type="Pfam" id="PF02416">
    <property type="entry name" value="TatA_B_E"/>
    <property type="match status" value="1"/>
</dbReference>
<protein>
    <recommendedName>
        <fullName evidence="9">Sec-independent protein translocase protein TatA</fullName>
    </recommendedName>
</protein>
<reference evidence="11 12" key="1">
    <citation type="journal article" date="2005" name="Genome Res.">
        <title>Living with two extremes: conclusions from the genome sequence of Natronomonas pharaonis.</title>
        <authorList>
            <person name="Falb M."/>
            <person name="Pfeiffer F."/>
            <person name="Palm P."/>
            <person name="Rodewald K."/>
            <person name="Hickmann V."/>
            <person name="Tittor J."/>
            <person name="Oesterhelt D."/>
        </authorList>
    </citation>
    <scope>NUCLEOTIDE SEQUENCE [LARGE SCALE GENOMIC DNA]</scope>
    <source>
        <strain evidence="12">ATCC 35678 / DSM 2160 / CIP 103997 / JCM 8858 / NBRC 14720 / NCIMB 2260 / Gabara</strain>
    </source>
</reference>
<keyword evidence="3 9" id="KW-1003">Cell membrane</keyword>
<feature type="compositionally biased region" description="Basic and acidic residues" evidence="10">
    <location>
        <begin position="46"/>
        <end position="63"/>
    </location>
</feature>
<dbReference type="HOGENOM" id="CLU_086034_3_3_2"/>
<feature type="transmembrane region" description="Helical" evidence="9">
    <location>
        <begin position="6"/>
        <end position="28"/>
    </location>
</feature>
<dbReference type="EnsemblBacteria" id="CAI50266">
    <property type="protein sequence ID" value="CAI50266"/>
    <property type="gene ID" value="NP_4350A"/>
</dbReference>
<feature type="region of interest" description="Disordered" evidence="10">
    <location>
        <begin position="41"/>
        <end position="111"/>
    </location>
</feature>
<evidence type="ECO:0000313" key="11">
    <source>
        <dbReference type="EMBL" id="CAI50266.1"/>
    </source>
</evidence>
<dbReference type="Proteomes" id="UP000002698">
    <property type="component" value="Chromosome"/>
</dbReference>
<dbReference type="KEGG" id="nph:NP_4350A"/>
<keyword evidence="5 9" id="KW-0653">Protein transport</keyword>
<dbReference type="GO" id="GO:0033281">
    <property type="term" value="C:TAT protein transport complex"/>
    <property type="evidence" value="ECO:0007669"/>
    <property type="project" value="UniProtKB-UniRule"/>
</dbReference>
<evidence type="ECO:0000256" key="9">
    <source>
        <dbReference type="HAMAP-Rule" id="MF_00236"/>
    </source>
</evidence>
<keyword evidence="6 9" id="KW-1133">Transmembrane helix</keyword>
<dbReference type="PANTHER" id="PTHR42982">
    <property type="entry name" value="SEC-INDEPENDENT PROTEIN TRANSLOCASE PROTEIN TATA"/>
    <property type="match status" value="1"/>
</dbReference>
<evidence type="ECO:0000256" key="3">
    <source>
        <dbReference type="ARBA" id="ARBA00022475"/>
    </source>
</evidence>
<dbReference type="PANTHER" id="PTHR42982:SF1">
    <property type="entry name" value="SEC-INDEPENDENT PROTEIN TRANSLOCASE PROTEIN TATA"/>
    <property type="match status" value="1"/>
</dbReference>